<evidence type="ECO:0000313" key="3">
    <source>
        <dbReference type="EMBL" id="EEC76264.1"/>
    </source>
</evidence>
<protein>
    <recommendedName>
        <fullName evidence="2">DUF7595 domain-containing protein</fullName>
    </recommendedName>
</protein>
<proteinExistence type="predicted"/>
<dbReference type="EMBL" id="CM000128">
    <property type="protein sequence ID" value="EEC76264.1"/>
    <property type="molecule type" value="Genomic_DNA"/>
</dbReference>
<feature type="region of interest" description="Disordered" evidence="1">
    <location>
        <begin position="82"/>
        <end position="113"/>
    </location>
</feature>
<dbReference type="Pfam" id="PF24523">
    <property type="entry name" value="DUF7595"/>
    <property type="match status" value="1"/>
</dbReference>
<reference evidence="3 4" key="1">
    <citation type="journal article" date="2005" name="PLoS Biol.">
        <title>The genomes of Oryza sativa: a history of duplications.</title>
        <authorList>
            <person name="Yu J."/>
            <person name="Wang J."/>
            <person name="Lin W."/>
            <person name="Li S."/>
            <person name="Li H."/>
            <person name="Zhou J."/>
            <person name="Ni P."/>
            <person name="Dong W."/>
            <person name="Hu S."/>
            <person name="Zeng C."/>
            <person name="Zhang J."/>
            <person name="Zhang Y."/>
            <person name="Li R."/>
            <person name="Xu Z."/>
            <person name="Li S."/>
            <person name="Li X."/>
            <person name="Zheng H."/>
            <person name="Cong L."/>
            <person name="Lin L."/>
            <person name="Yin J."/>
            <person name="Geng J."/>
            <person name="Li G."/>
            <person name="Shi J."/>
            <person name="Liu J."/>
            <person name="Lv H."/>
            <person name="Li J."/>
            <person name="Wang J."/>
            <person name="Deng Y."/>
            <person name="Ran L."/>
            <person name="Shi X."/>
            <person name="Wang X."/>
            <person name="Wu Q."/>
            <person name="Li C."/>
            <person name="Ren X."/>
            <person name="Wang J."/>
            <person name="Wang X."/>
            <person name="Li D."/>
            <person name="Liu D."/>
            <person name="Zhang X."/>
            <person name="Ji Z."/>
            <person name="Zhao W."/>
            <person name="Sun Y."/>
            <person name="Zhang Z."/>
            <person name="Bao J."/>
            <person name="Han Y."/>
            <person name="Dong L."/>
            <person name="Ji J."/>
            <person name="Chen P."/>
            <person name="Wu S."/>
            <person name="Liu J."/>
            <person name="Xiao Y."/>
            <person name="Bu D."/>
            <person name="Tan J."/>
            <person name="Yang L."/>
            <person name="Ye C."/>
            <person name="Zhang J."/>
            <person name="Xu J."/>
            <person name="Zhou Y."/>
            <person name="Yu Y."/>
            <person name="Zhang B."/>
            <person name="Zhuang S."/>
            <person name="Wei H."/>
            <person name="Liu B."/>
            <person name="Lei M."/>
            <person name="Yu H."/>
            <person name="Li Y."/>
            <person name="Xu H."/>
            <person name="Wei S."/>
            <person name="He X."/>
            <person name="Fang L."/>
            <person name="Zhang Z."/>
            <person name="Zhang Y."/>
            <person name="Huang X."/>
            <person name="Su Z."/>
            <person name="Tong W."/>
            <person name="Li J."/>
            <person name="Tong Z."/>
            <person name="Li S."/>
            <person name="Ye J."/>
            <person name="Wang L."/>
            <person name="Fang L."/>
            <person name="Lei T."/>
            <person name="Chen C."/>
            <person name="Chen H."/>
            <person name="Xu Z."/>
            <person name="Li H."/>
            <person name="Huang H."/>
            <person name="Zhang F."/>
            <person name="Xu H."/>
            <person name="Li N."/>
            <person name="Zhao C."/>
            <person name="Li S."/>
            <person name="Dong L."/>
            <person name="Huang Y."/>
            <person name="Li L."/>
            <person name="Xi Y."/>
            <person name="Qi Q."/>
            <person name="Li W."/>
            <person name="Zhang B."/>
            <person name="Hu W."/>
            <person name="Zhang Y."/>
            <person name="Tian X."/>
            <person name="Jiao Y."/>
            <person name="Liang X."/>
            <person name="Jin J."/>
            <person name="Gao L."/>
            <person name="Zheng W."/>
            <person name="Hao B."/>
            <person name="Liu S."/>
            <person name="Wang W."/>
            <person name="Yuan L."/>
            <person name="Cao M."/>
            <person name="McDermott J."/>
            <person name="Samudrala R."/>
            <person name="Wang J."/>
            <person name="Wong G.K."/>
            <person name="Yang H."/>
        </authorList>
    </citation>
    <scope>NUCLEOTIDE SEQUENCE [LARGE SCALE GENOMIC DNA]</scope>
    <source>
        <strain evidence="4">cv. 93-11</strain>
    </source>
</reference>
<keyword evidence="4" id="KW-1185">Reference proteome</keyword>
<name>B8AKL2_ORYSI</name>
<dbReference type="Gramene" id="BGIOSGA013654-TA">
    <property type="protein sequence ID" value="BGIOSGA013654-PA"/>
    <property type="gene ID" value="BGIOSGA013654"/>
</dbReference>
<gene>
    <name evidence="3" type="ORF">OsI_13725</name>
</gene>
<dbReference type="Proteomes" id="UP000007015">
    <property type="component" value="Chromosome 3"/>
</dbReference>
<dbReference type="InterPro" id="IPR056016">
    <property type="entry name" value="DUF7595"/>
</dbReference>
<dbReference type="AlphaFoldDB" id="B8AKL2"/>
<evidence type="ECO:0000259" key="2">
    <source>
        <dbReference type="Pfam" id="PF24523"/>
    </source>
</evidence>
<organism evidence="3 4">
    <name type="scientific">Oryza sativa subsp. indica</name>
    <name type="common">Rice</name>
    <dbReference type="NCBI Taxonomy" id="39946"/>
    <lineage>
        <taxon>Eukaryota</taxon>
        <taxon>Viridiplantae</taxon>
        <taxon>Streptophyta</taxon>
        <taxon>Embryophyta</taxon>
        <taxon>Tracheophyta</taxon>
        <taxon>Spermatophyta</taxon>
        <taxon>Magnoliopsida</taxon>
        <taxon>Liliopsida</taxon>
        <taxon>Poales</taxon>
        <taxon>Poaceae</taxon>
        <taxon>BOP clade</taxon>
        <taxon>Oryzoideae</taxon>
        <taxon>Oryzeae</taxon>
        <taxon>Oryzinae</taxon>
        <taxon>Oryza</taxon>
        <taxon>Oryza sativa</taxon>
    </lineage>
</organism>
<dbReference type="HOGENOM" id="CLU_2137640_0_0_1"/>
<feature type="domain" description="DUF7595" evidence="2">
    <location>
        <begin position="9"/>
        <end position="81"/>
    </location>
</feature>
<sequence length="113" mass="12933">MLGCSNAKSMSELMLVMSRGGAVLSLFMAEREVISVWTLEEEAAAAERWSRQVGIARVAIDRSVEARRLYQTVFFEGFGVKKRHRADEDRQRRARAARRSNEEGDRCAGQRRR</sequence>
<evidence type="ECO:0000256" key="1">
    <source>
        <dbReference type="SAM" id="MobiDB-lite"/>
    </source>
</evidence>
<evidence type="ECO:0000313" key="4">
    <source>
        <dbReference type="Proteomes" id="UP000007015"/>
    </source>
</evidence>
<accession>B8AKL2</accession>
<feature type="compositionally biased region" description="Basic and acidic residues" evidence="1">
    <location>
        <begin position="99"/>
        <end position="113"/>
    </location>
</feature>